<dbReference type="InterPro" id="IPR041049">
    <property type="entry name" value="DUF5615"/>
</dbReference>
<evidence type="ECO:0000313" key="3">
    <source>
        <dbReference type="Proteomes" id="UP000179266"/>
    </source>
</evidence>
<dbReference type="AlphaFoldDB" id="A0A1F7RQT4"/>
<sequence>MTNPIKFYADENVPIAIVKGLERRNVDIRTSKSARMLGASDKKQLAYSLKHERVIVTFDDDFLRLHSKGEEHNGIIFISKKASLGYIIRKIM</sequence>
<organism evidence="2 3">
    <name type="scientific">Candidatus Schekmanbacteria bacterium RBG_13_48_7</name>
    <dbReference type="NCBI Taxonomy" id="1817878"/>
    <lineage>
        <taxon>Bacteria</taxon>
        <taxon>Candidatus Schekmaniibacteriota</taxon>
    </lineage>
</organism>
<protein>
    <recommendedName>
        <fullName evidence="1">DUF5615 domain-containing protein</fullName>
    </recommendedName>
</protein>
<name>A0A1F7RQT4_9BACT</name>
<gene>
    <name evidence="2" type="ORF">A2161_18160</name>
</gene>
<reference evidence="2 3" key="1">
    <citation type="journal article" date="2016" name="Nat. Commun.">
        <title>Thousands of microbial genomes shed light on interconnected biogeochemical processes in an aquifer system.</title>
        <authorList>
            <person name="Anantharaman K."/>
            <person name="Brown C.T."/>
            <person name="Hug L.A."/>
            <person name="Sharon I."/>
            <person name="Castelle C.J."/>
            <person name="Probst A.J."/>
            <person name="Thomas B.C."/>
            <person name="Singh A."/>
            <person name="Wilkins M.J."/>
            <person name="Karaoz U."/>
            <person name="Brodie E.L."/>
            <person name="Williams K.H."/>
            <person name="Hubbard S.S."/>
            <person name="Banfield J.F."/>
        </authorList>
    </citation>
    <scope>NUCLEOTIDE SEQUENCE [LARGE SCALE GENOMIC DNA]</scope>
</reference>
<evidence type="ECO:0000313" key="2">
    <source>
        <dbReference type="EMBL" id="OGL43912.1"/>
    </source>
</evidence>
<dbReference type="Proteomes" id="UP000179266">
    <property type="component" value="Unassembled WGS sequence"/>
</dbReference>
<accession>A0A1F7RQT4</accession>
<comment type="caution">
    <text evidence="2">The sequence shown here is derived from an EMBL/GenBank/DDBJ whole genome shotgun (WGS) entry which is preliminary data.</text>
</comment>
<dbReference type="Pfam" id="PF18480">
    <property type="entry name" value="DUF5615"/>
    <property type="match status" value="1"/>
</dbReference>
<feature type="domain" description="DUF5615" evidence="1">
    <location>
        <begin position="6"/>
        <end position="83"/>
    </location>
</feature>
<evidence type="ECO:0000259" key="1">
    <source>
        <dbReference type="Pfam" id="PF18480"/>
    </source>
</evidence>
<dbReference type="EMBL" id="MGDD01000249">
    <property type="protein sequence ID" value="OGL43912.1"/>
    <property type="molecule type" value="Genomic_DNA"/>
</dbReference>
<proteinExistence type="predicted"/>